<dbReference type="AlphaFoldDB" id="A0A518AYR5"/>
<dbReference type="KEGG" id="knv:Pan216_06970"/>
<evidence type="ECO:0000313" key="3">
    <source>
        <dbReference type="Proteomes" id="UP000317093"/>
    </source>
</evidence>
<dbReference type="RefSeq" id="WP_145254822.1">
    <property type="nucleotide sequence ID" value="NZ_CP036279.1"/>
</dbReference>
<keyword evidence="3" id="KW-1185">Reference proteome</keyword>
<dbReference type="EMBL" id="CP036279">
    <property type="protein sequence ID" value="QDU59864.1"/>
    <property type="molecule type" value="Genomic_DNA"/>
</dbReference>
<evidence type="ECO:0000313" key="2">
    <source>
        <dbReference type="EMBL" id="QDU59864.1"/>
    </source>
</evidence>
<proteinExistence type="predicted"/>
<evidence type="ECO:0008006" key="4">
    <source>
        <dbReference type="Google" id="ProtNLM"/>
    </source>
</evidence>
<evidence type="ECO:0000256" key="1">
    <source>
        <dbReference type="SAM" id="SignalP"/>
    </source>
</evidence>
<organism evidence="2 3">
    <name type="scientific">Kolteria novifilia</name>
    <dbReference type="NCBI Taxonomy" id="2527975"/>
    <lineage>
        <taxon>Bacteria</taxon>
        <taxon>Pseudomonadati</taxon>
        <taxon>Planctomycetota</taxon>
        <taxon>Planctomycetia</taxon>
        <taxon>Kolteriales</taxon>
        <taxon>Kolteriaceae</taxon>
        <taxon>Kolteria</taxon>
    </lineage>
</organism>
<dbReference type="OrthoDB" id="222522at2"/>
<keyword evidence="1" id="KW-0732">Signal</keyword>
<feature type="chain" id="PRO_5022075004" description="AsmA-like C-terminal domain-containing protein" evidence="1">
    <location>
        <begin position="21"/>
        <end position="930"/>
    </location>
</feature>
<sequence length="930" mass="98562" precursor="true">MRRCVAILSLLVLASPLVSARAEAASISYQNWSFSQKDVDLGLLATRLGYIGVKIPFAIEGTLSYDVQVGVPWGALRDAKAYRFNGTASSTKLTIEGIELVDLKVRAAFRDGILTLDELRTDVRDPTNTAANAPVGKATGTAKVGLVPLEQLTASIQLTEMPIPTLPPELAKAVAGDGGEPITIAAQFSLLVADLSEIQDGVSGKVTGKEIRVGPVQFSQLRFDVSTANDTVTVTDFYLDSSPGNVTGSGAWPLKPNGKGNIALTFDDFGWSEKVGDGFFVDLSGHIQGKLNADIGPADRAGERPFSGNLDISVPDFELGSVPVTEGHIAATLDDKDAKYDLKAGFSRGTVDVSGQVNLGAEVEDLVQGKATIKGVQLQPIFQTASQIAGLFAIEGRSLLRPVRGSVDVDASYRVPAADWSPVGDGTFALENFAWLGIPLVGLVSGDVSLAPGRVELDSFKGSIAGGQLSGRSWITYPRPTKKGPEGTWNFDASLNITRFVIPFAILQNMEITAHSVEKQVEYNILGSVLGGSLRVDGKAPWVGAGDAWKGGGKIRLKGLNLSQVAQTGPNLLWLQAMRGTAGLDFDYTQDAAFTTTGRGRANLSGLAWGNIPVSNRLEGMVSLTNSILSVQDMTGIVSGGLARVNAKLDLVQWNRSEASLAAQDVRMSPLLSGWWEPLGVYVDAMANLRVDARFHNALLFTGRSQFTQGHILGIDLTRWDVPFAGGFSFLQSTGRVDIPESLARFAGGRVHLKGQLMLGQGLGMSGSGTFDNLDLPTIFRHAMGITQLDHGIASGTFNFKGSNVRTIRDIEGTLGARIAKADAFDLPILDSITPFLEFARISGSTLGDGALQANLKGGILAVRSGSVTTRTVRLFFSGLVTLPGGGLALKANAGPIFPIPILQQRVDNLVRLNVGGTVYSPQVRVTSSF</sequence>
<protein>
    <recommendedName>
        <fullName evidence="4">AsmA-like C-terminal domain-containing protein</fullName>
    </recommendedName>
</protein>
<feature type="signal peptide" evidence="1">
    <location>
        <begin position="1"/>
        <end position="20"/>
    </location>
</feature>
<accession>A0A518AYR5</accession>
<dbReference type="Proteomes" id="UP000317093">
    <property type="component" value="Chromosome"/>
</dbReference>
<reference evidence="2 3" key="1">
    <citation type="submission" date="2019-02" db="EMBL/GenBank/DDBJ databases">
        <title>Deep-cultivation of Planctomycetes and their phenomic and genomic characterization uncovers novel biology.</title>
        <authorList>
            <person name="Wiegand S."/>
            <person name="Jogler M."/>
            <person name="Boedeker C."/>
            <person name="Pinto D."/>
            <person name="Vollmers J."/>
            <person name="Rivas-Marin E."/>
            <person name="Kohn T."/>
            <person name="Peeters S.H."/>
            <person name="Heuer A."/>
            <person name="Rast P."/>
            <person name="Oberbeckmann S."/>
            <person name="Bunk B."/>
            <person name="Jeske O."/>
            <person name="Meyerdierks A."/>
            <person name="Storesund J.E."/>
            <person name="Kallscheuer N."/>
            <person name="Luecker S."/>
            <person name="Lage O.M."/>
            <person name="Pohl T."/>
            <person name="Merkel B.J."/>
            <person name="Hornburger P."/>
            <person name="Mueller R.-W."/>
            <person name="Bruemmer F."/>
            <person name="Labrenz M."/>
            <person name="Spormann A.M."/>
            <person name="Op den Camp H."/>
            <person name="Overmann J."/>
            <person name="Amann R."/>
            <person name="Jetten M.S.M."/>
            <person name="Mascher T."/>
            <person name="Medema M.H."/>
            <person name="Devos D.P."/>
            <person name="Kaster A.-K."/>
            <person name="Ovreas L."/>
            <person name="Rohde M."/>
            <person name="Galperin M.Y."/>
            <person name="Jogler C."/>
        </authorList>
    </citation>
    <scope>NUCLEOTIDE SEQUENCE [LARGE SCALE GENOMIC DNA]</scope>
    <source>
        <strain evidence="2 3">Pan216</strain>
    </source>
</reference>
<name>A0A518AYR5_9BACT</name>
<gene>
    <name evidence="2" type="ORF">Pan216_06970</name>
</gene>